<dbReference type="OrthoDB" id="9132139at2"/>
<dbReference type="AlphaFoldDB" id="A0A6N7EE38"/>
<dbReference type="InterPro" id="IPR051531">
    <property type="entry name" value="N-acetyltransferase"/>
</dbReference>
<dbReference type="InterPro" id="IPR016181">
    <property type="entry name" value="Acyl_CoA_acyltransferase"/>
</dbReference>
<comment type="caution">
    <text evidence="2">The sequence shown here is derived from an EMBL/GenBank/DDBJ whole genome shotgun (WGS) entry which is preliminary data.</text>
</comment>
<evidence type="ECO:0000313" key="3">
    <source>
        <dbReference type="Proteomes" id="UP000437709"/>
    </source>
</evidence>
<dbReference type="RefSeq" id="WP_152196068.1">
    <property type="nucleotide sequence ID" value="NZ_VUKD01000004.1"/>
</dbReference>
<dbReference type="PANTHER" id="PTHR43792:SF1">
    <property type="entry name" value="N-ACETYLTRANSFERASE DOMAIN-CONTAINING PROTEIN"/>
    <property type="match status" value="1"/>
</dbReference>
<evidence type="ECO:0000313" key="2">
    <source>
        <dbReference type="EMBL" id="MPV36280.1"/>
    </source>
</evidence>
<dbReference type="InterPro" id="IPR000182">
    <property type="entry name" value="GNAT_dom"/>
</dbReference>
<dbReference type="PROSITE" id="PS51186">
    <property type="entry name" value="GNAT"/>
    <property type="match status" value="1"/>
</dbReference>
<reference evidence="2 3" key="1">
    <citation type="submission" date="2019-10" db="EMBL/GenBank/DDBJ databases">
        <title>Georgenia wutianyii sp. nov. and Georgenia yuyongxinii sp. nov. isolated from plateau pika (Ochotona curzoniae) in the Qinghai-Tibet plateau of China.</title>
        <authorList>
            <person name="Tian Z."/>
        </authorList>
    </citation>
    <scope>NUCLEOTIDE SEQUENCE [LARGE SCALE GENOMIC DNA]</scope>
    <source>
        <strain evidence="2 3">JCM 19765</strain>
    </source>
</reference>
<dbReference type="Gene3D" id="3.40.630.30">
    <property type="match status" value="1"/>
</dbReference>
<protein>
    <submittedName>
        <fullName evidence="2">GNAT family N-acetyltransferase</fullName>
    </submittedName>
</protein>
<dbReference type="GO" id="GO:0016747">
    <property type="term" value="F:acyltransferase activity, transferring groups other than amino-acyl groups"/>
    <property type="evidence" value="ECO:0007669"/>
    <property type="project" value="InterPro"/>
</dbReference>
<dbReference type="Proteomes" id="UP000437709">
    <property type="component" value="Unassembled WGS sequence"/>
</dbReference>
<keyword evidence="3" id="KW-1185">Reference proteome</keyword>
<sequence>MSADPSPLAAVAWPVHTDRLAIRPATPADAEATWRYRRLEVVNRWLTRAPETFEAYRVQFEEPASLAKTLVVELDGVVVGDLMVAVEDAWAQAEVAEHARGVQAELGWSLHPDYAGRGYATEAVRELLRICFADLRLRRVTANCFAANEPSWRLMERLGMRRELYTVRESLHRTDGWLDGMGYALLADEWGEHSRR</sequence>
<dbReference type="SUPFAM" id="SSF55729">
    <property type="entry name" value="Acyl-CoA N-acyltransferases (Nat)"/>
    <property type="match status" value="1"/>
</dbReference>
<evidence type="ECO:0000259" key="1">
    <source>
        <dbReference type="PROSITE" id="PS51186"/>
    </source>
</evidence>
<gene>
    <name evidence="2" type="ORF">GB881_04315</name>
</gene>
<dbReference type="EMBL" id="WHPC01000009">
    <property type="protein sequence ID" value="MPV36280.1"/>
    <property type="molecule type" value="Genomic_DNA"/>
</dbReference>
<accession>A0A6N7EE38</accession>
<organism evidence="2 3">
    <name type="scientific">Georgenia subflava</name>
    <dbReference type="NCBI Taxonomy" id="1622177"/>
    <lineage>
        <taxon>Bacteria</taxon>
        <taxon>Bacillati</taxon>
        <taxon>Actinomycetota</taxon>
        <taxon>Actinomycetes</taxon>
        <taxon>Micrococcales</taxon>
        <taxon>Bogoriellaceae</taxon>
        <taxon>Georgenia</taxon>
    </lineage>
</organism>
<keyword evidence="2" id="KW-0808">Transferase</keyword>
<proteinExistence type="predicted"/>
<dbReference type="Pfam" id="PF13302">
    <property type="entry name" value="Acetyltransf_3"/>
    <property type="match status" value="1"/>
</dbReference>
<feature type="domain" description="N-acetyltransferase" evidence="1">
    <location>
        <begin position="20"/>
        <end position="188"/>
    </location>
</feature>
<name>A0A6N7EE38_9MICO</name>
<dbReference type="PANTHER" id="PTHR43792">
    <property type="entry name" value="GNAT FAMILY, PUTATIVE (AFU_ORTHOLOGUE AFUA_3G00765)-RELATED-RELATED"/>
    <property type="match status" value="1"/>
</dbReference>